<reference evidence="1" key="1">
    <citation type="submission" date="2019-04" db="EMBL/GenBank/DDBJ databases">
        <title>Microbes associate with the intestines of laboratory mice.</title>
        <authorList>
            <person name="Navarre W."/>
            <person name="Wong E."/>
            <person name="Huang K."/>
            <person name="Tropini C."/>
            <person name="Ng K."/>
            <person name="Yu B."/>
        </authorList>
    </citation>
    <scope>NUCLEOTIDE SEQUENCE</scope>
    <source>
        <strain evidence="1">NM72_1-8</strain>
    </source>
</reference>
<gene>
    <name evidence="1" type="ORF">E5357_15420</name>
</gene>
<name>A0AC61QWT4_9FIRM</name>
<organism evidence="1 2">
    <name type="scientific">Hominisplanchenecus murintestinalis</name>
    <dbReference type="NCBI Taxonomy" id="2941517"/>
    <lineage>
        <taxon>Bacteria</taxon>
        <taxon>Bacillati</taxon>
        <taxon>Bacillota</taxon>
        <taxon>Clostridia</taxon>
        <taxon>Lachnospirales</taxon>
        <taxon>Lachnospiraceae</taxon>
        <taxon>Hominisplanchenecus</taxon>
    </lineage>
</organism>
<accession>A0AC61QWT4</accession>
<sequence length="485" mass="54340">MNLPELVAGYVRVSTVEQAEEGYSIQEQSEKIKSYCKAMGWELASIQSDPGYSGATLDRPGINKVIKDVRAGYVKKVIVWKLDRLSRSQKDVLVLLEDVFLENGCNFVSIMESFDTATPFGRCMVGILAAFAQMERENIKLRTMMGKQAGLKEGRYFSGRAPIGYQYQMQQNGKLALIVDPYTSKAVRDMFRLYASGKSESAVAGYVQEKYRLFPGLDRHSAVGRISRIMRNPVYMGKVRMKEECYEGRHDPLVDSDLWQAVNDRLSQNLQAFKRSYGESDGLLCGLLFCGDCGARMAIRSWKKKSGEKVKKYMCYSVSRATPAMIRSENCSNRKKHLTLAELDALVLEEIKKLALDPAALDPLIEESAEEAAPDLPVFQERMANVEKQLTRLLNLYQSGVMELEEIQGRLAALKEEREAVQKRLDEAEKANTGKLSKEAAIASLASLGAVIESGDNAALYDLVHTLIEKVVYLNGDITIYWAFC</sequence>
<evidence type="ECO:0000313" key="1">
    <source>
        <dbReference type="EMBL" id="TGX96637.1"/>
    </source>
</evidence>
<proteinExistence type="predicted"/>
<evidence type="ECO:0000313" key="2">
    <source>
        <dbReference type="Proteomes" id="UP000307720"/>
    </source>
</evidence>
<dbReference type="Proteomes" id="UP000307720">
    <property type="component" value="Unassembled WGS sequence"/>
</dbReference>
<comment type="caution">
    <text evidence="1">The sequence shown here is derived from an EMBL/GenBank/DDBJ whole genome shotgun (WGS) entry which is preliminary data.</text>
</comment>
<keyword evidence="2" id="KW-1185">Reference proteome</keyword>
<protein>
    <submittedName>
        <fullName evidence="1">Uncharacterized protein</fullName>
    </submittedName>
</protein>
<dbReference type="EMBL" id="SRZB01000053">
    <property type="protein sequence ID" value="TGX96637.1"/>
    <property type="molecule type" value="Genomic_DNA"/>
</dbReference>